<dbReference type="STRING" id="927083.DB32_006971"/>
<dbReference type="AlphaFoldDB" id="A0A0F6YM29"/>
<evidence type="ECO:0008006" key="3">
    <source>
        <dbReference type="Google" id="ProtNLM"/>
    </source>
</evidence>
<dbReference type="OrthoDB" id="516441at2"/>
<keyword evidence="2" id="KW-1185">Reference proteome</keyword>
<proteinExistence type="predicted"/>
<gene>
    <name evidence="1" type="ORF">DB32_006971</name>
</gene>
<organism evidence="1 2">
    <name type="scientific">Sandaracinus amylolyticus</name>
    <dbReference type="NCBI Taxonomy" id="927083"/>
    <lineage>
        <taxon>Bacteria</taxon>
        <taxon>Pseudomonadati</taxon>
        <taxon>Myxococcota</taxon>
        <taxon>Polyangia</taxon>
        <taxon>Polyangiales</taxon>
        <taxon>Sandaracinaceae</taxon>
        <taxon>Sandaracinus</taxon>
    </lineage>
</organism>
<evidence type="ECO:0000313" key="1">
    <source>
        <dbReference type="EMBL" id="AKF09822.1"/>
    </source>
</evidence>
<dbReference type="Proteomes" id="UP000034883">
    <property type="component" value="Chromosome"/>
</dbReference>
<dbReference type="InterPro" id="IPR029024">
    <property type="entry name" value="TerB-like"/>
</dbReference>
<dbReference type="EMBL" id="CP011125">
    <property type="protein sequence ID" value="AKF09822.1"/>
    <property type="molecule type" value="Genomic_DNA"/>
</dbReference>
<evidence type="ECO:0000313" key="2">
    <source>
        <dbReference type="Proteomes" id="UP000034883"/>
    </source>
</evidence>
<dbReference type="SUPFAM" id="SSF158682">
    <property type="entry name" value="TerB-like"/>
    <property type="match status" value="1"/>
</dbReference>
<dbReference type="RefSeq" id="WP_053236832.1">
    <property type="nucleotide sequence ID" value="NZ_CP011125.1"/>
</dbReference>
<dbReference type="CDD" id="cd07177">
    <property type="entry name" value="terB_like"/>
    <property type="match status" value="1"/>
</dbReference>
<protein>
    <recommendedName>
        <fullName evidence="3">Co-chaperone DjlA N-terminal domain-containing protein</fullName>
    </recommendedName>
</protein>
<sequence length="127" mass="14325">MQDYQEAMLKSLVAVAWADGRVEGEESEVIEALLDSFEIQGADREAIREYAKTRRTLDDVPLSELSASDRRVLLQHAVILTYIDGQQSEQEKKIVGELVERLRIPTDEAASLLEAADERARRLISLL</sequence>
<dbReference type="KEGG" id="samy:DB32_006971"/>
<reference evidence="1 2" key="1">
    <citation type="submission" date="2015-03" db="EMBL/GenBank/DDBJ databases">
        <title>Genome assembly of Sandaracinus amylolyticus DSM 53668.</title>
        <authorList>
            <person name="Sharma G."/>
            <person name="Subramanian S."/>
        </authorList>
    </citation>
    <scope>NUCLEOTIDE SEQUENCE [LARGE SCALE GENOMIC DNA]</scope>
    <source>
        <strain evidence="1 2">DSM 53668</strain>
    </source>
</reference>
<dbReference type="Gene3D" id="1.10.3680.10">
    <property type="entry name" value="TerB-like"/>
    <property type="match status" value="1"/>
</dbReference>
<name>A0A0F6YM29_9BACT</name>
<accession>A0A0F6YM29</accession>